<dbReference type="EMBL" id="WOCE01000001">
    <property type="protein sequence ID" value="KAE9621533.1"/>
    <property type="molecule type" value="Genomic_DNA"/>
</dbReference>
<evidence type="ECO:0000256" key="1">
    <source>
        <dbReference type="SAM" id="MobiDB-lite"/>
    </source>
</evidence>
<dbReference type="AlphaFoldDB" id="A0A6A4R779"/>
<keyword evidence="3" id="KW-1185">Reference proteome</keyword>
<dbReference type="OrthoDB" id="1749456at2759"/>
<reference evidence="3" key="1">
    <citation type="journal article" date="2020" name="Nat. Commun.">
        <title>Genome sequence of the cluster root forming white lupin.</title>
        <authorList>
            <person name="Hufnagel B."/>
            <person name="Marques A."/>
            <person name="Soriano A."/>
            <person name="Marques L."/>
            <person name="Divol F."/>
            <person name="Doumas P."/>
            <person name="Sallet E."/>
            <person name="Mancinotti D."/>
            <person name="Carrere S."/>
            <person name="Marande W."/>
            <person name="Arribat S."/>
            <person name="Keller J."/>
            <person name="Huneau C."/>
            <person name="Blein T."/>
            <person name="Aime D."/>
            <person name="Laguerre M."/>
            <person name="Taylor J."/>
            <person name="Schubert V."/>
            <person name="Nelson M."/>
            <person name="Geu-Flores F."/>
            <person name="Crespi M."/>
            <person name="Gallardo-Guerrero K."/>
            <person name="Delaux P.-M."/>
            <person name="Salse J."/>
            <person name="Berges H."/>
            <person name="Guyot R."/>
            <person name="Gouzy J."/>
            <person name="Peret B."/>
        </authorList>
    </citation>
    <scope>NUCLEOTIDE SEQUENCE [LARGE SCALE GENOMIC DNA]</scope>
    <source>
        <strain evidence="3">cv. Amiga</strain>
    </source>
</reference>
<feature type="compositionally biased region" description="Polar residues" evidence="1">
    <location>
        <begin position="37"/>
        <end position="50"/>
    </location>
</feature>
<feature type="region of interest" description="Disordered" evidence="1">
    <location>
        <begin position="37"/>
        <end position="58"/>
    </location>
</feature>
<sequence length="143" mass="16248">MIITLRNNEMSQQYLGSGQYQQNLKYVQYPPNLNSVDRLTDASHQSSNANPDGGSADVSNVAPHSMLEKLDYFCMEGKMKEAVDVLELLEKQHVPVDLPRYLKLMSQWGEGKSLEEALLPLTVSTYNRILDMCFECVIGRYEL</sequence>
<evidence type="ECO:0000313" key="3">
    <source>
        <dbReference type="Proteomes" id="UP000447434"/>
    </source>
</evidence>
<evidence type="ECO:0000313" key="2">
    <source>
        <dbReference type="EMBL" id="KAE9621533.1"/>
    </source>
</evidence>
<comment type="caution">
    <text evidence="2">The sequence shown here is derived from an EMBL/GenBank/DDBJ whole genome shotgun (WGS) entry which is preliminary data.</text>
</comment>
<protein>
    <submittedName>
        <fullName evidence="2">Uncharacterized protein</fullName>
    </submittedName>
</protein>
<organism evidence="2 3">
    <name type="scientific">Lupinus albus</name>
    <name type="common">White lupine</name>
    <name type="synonym">Lupinus termis</name>
    <dbReference type="NCBI Taxonomy" id="3870"/>
    <lineage>
        <taxon>Eukaryota</taxon>
        <taxon>Viridiplantae</taxon>
        <taxon>Streptophyta</taxon>
        <taxon>Embryophyta</taxon>
        <taxon>Tracheophyta</taxon>
        <taxon>Spermatophyta</taxon>
        <taxon>Magnoliopsida</taxon>
        <taxon>eudicotyledons</taxon>
        <taxon>Gunneridae</taxon>
        <taxon>Pentapetalae</taxon>
        <taxon>rosids</taxon>
        <taxon>fabids</taxon>
        <taxon>Fabales</taxon>
        <taxon>Fabaceae</taxon>
        <taxon>Papilionoideae</taxon>
        <taxon>50 kb inversion clade</taxon>
        <taxon>genistoids sensu lato</taxon>
        <taxon>core genistoids</taxon>
        <taxon>Genisteae</taxon>
        <taxon>Lupinus</taxon>
    </lineage>
</organism>
<name>A0A6A4R779_LUPAL</name>
<proteinExistence type="predicted"/>
<dbReference type="Proteomes" id="UP000447434">
    <property type="component" value="Chromosome 1"/>
</dbReference>
<accession>A0A6A4R779</accession>
<gene>
    <name evidence="2" type="ORF">Lalb_Chr01g0015801</name>
</gene>